<evidence type="ECO:0000313" key="2">
    <source>
        <dbReference type="EMBL" id="KAK7851554.1"/>
    </source>
</evidence>
<evidence type="ECO:0000313" key="3">
    <source>
        <dbReference type="Proteomes" id="UP000237347"/>
    </source>
</evidence>
<gene>
    <name evidence="2" type="ORF">CFP56_041690</name>
</gene>
<evidence type="ECO:0000256" key="1">
    <source>
        <dbReference type="SAM" id="MobiDB-lite"/>
    </source>
</evidence>
<sequence length="47" mass="5198">MNGQGITPLHLLANVHCKGRDDVESHEERNVTGQSEDSKHKGEKCIV</sequence>
<dbReference type="Proteomes" id="UP000237347">
    <property type="component" value="Unassembled WGS sequence"/>
</dbReference>
<comment type="caution">
    <text evidence="2">The sequence shown here is derived from an EMBL/GenBank/DDBJ whole genome shotgun (WGS) entry which is preliminary data.</text>
</comment>
<keyword evidence="3" id="KW-1185">Reference proteome</keyword>
<accession>A0AAW0LKT6</accession>
<name>A0AAW0LKT6_QUESU</name>
<dbReference type="AlphaFoldDB" id="A0AAW0LKT6"/>
<organism evidence="2 3">
    <name type="scientific">Quercus suber</name>
    <name type="common">Cork oak</name>
    <dbReference type="NCBI Taxonomy" id="58331"/>
    <lineage>
        <taxon>Eukaryota</taxon>
        <taxon>Viridiplantae</taxon>
        <taxon>Streptophyta</taxon>
        <taxon>Embryophyta</taxon>
        <taxon>Tracheophyta</taxon>
        <taxon>Spermatophyta</taxon>
        <taxon>Magnoliopsida</taxon>
        <taxon>eudicotyledons</taxon>
        <taxon>Gunneridae</taxon>
        <taxon>Pentapetalae</taxon>
        <taxon>rosids</taxon>
        <taxon>fabids</taxon>
        <taxon>Fagales</taxon>
        <taxon>Fagaceae</taxon>
        <taxon>Quercus</taxon>
    </lineage>
</organism>
<protein>
    <submittedName>
        <fullName evidence="2">Uncharacterized protein</fullName>
    </submittedName>
</protein>
<proteinExistence type="predicted"/>
<reference evidence="2 3" key="1">
    <citation type="journal article" date="2018" name="Sci. Data">
        <title>The draft genome sequence of cork oak.</title>
        <authorList>
            <person name="Ramos A.M."/>
            <person name="Usie A."/>
            <person name="Barbosa P."/>
            <person name="Barros P.M."/>
            <person name="Capote T."/>
            <person name="Chaves I."/>
            <person name="Simoes F."/>
            <person name="Abreu I."/>
            <person name="Carrasquinho I."/>
            <person name="Faro C."/>
            <person name="Guimaraes J.B."/>
            <person name="Mendonca D."/>
            <person name="Nobrega F."/>
            <person name="Rodrigues L."/>
            <person name="Saibo N.J.M."/>
            <person name="Varela M.C."/>
            <person name="Egas C."/>
            <person name="Matos J."/>
            <person name="Miguel C.M."/>
            <person name="Oliveira M.M."/>
            <person name="Ricardo C.P."/>
            <person name="Goncalves S."/>
        </authorList>
    </citation>
    <scope>NUCLEOTIDE SEQUENCE [LARGE SCALE GENOMIC DNA]</scope>
    <source>
        <strain evidence="3">cv. HL8</strain>
    </source>
</reference>
<dbReference type="EMBL" id="PKMF04000086">
    <property type="protein sequence ID" value="KAK7851554.1"/>
    <property type="molecule type" value="Genomic_DNA"/>
</dbReference>
<feature type="region of interest" description="Disordered" evidence="1">
    <location>
        <begin position="20"/>
        <end position="47"/>
    </location>
</feature>